<protein>
    <recommendedName>
        <fullName evidence="5">Transposase, Ptta/En/Spm, plant</fullName>
    </recommendedName>
</protein>
<feature type="compositionally biased region" description="Basic and acidic residues" evidence="2">
    <location>
        <begin position="90"/>
        <end position="103"/>
    </location>
</feature>
<dbReference type="InterPro" id="IPR039266">
    <property type="entry name" value="EN-1/SPM"/>
</dbReference>
<dbReference type="Proteomes" id="UP001054821">
    <property type="component" value="Chromosome 6"/>
</dbReference>
<feature type="region of interest" description="Disordered" evidence="2">
    <location>
        <begin position="422"/>
        <end position="452"/>
    </location>
</feature>
<gene>
    <name evidence="3" type="ORF">L3X38_030631</name>
</gene>
<sequence>MAKKKKSNDRASHDREMQETNQTSVARKGKSQDRASGTVHPQSSRLSLDRHISNESSHDNEMQETSRARKRKNQNRASDITHPQSSRPSLDQRDDLIEPSHDNEMEDMPLETEPSNGEGSTIGIKKGRGKAKGKDGNGTPILIRRGRIITTGAVRTIGVLFYQAIDGAWPTFRTFPSTQMDLLYDRFNATGYTHTCSEEEMREAFEQHIKLRYSDWMSALRNSVFKKYKTTGDRYTHCPLGISQDVWSKLVDHWLQPTWQDKSKRNKSNRSKSTIVHTTGSVPMEKYRKDELDRTGIEPSPIDCFKKFHVSKPKNGGEESWPSEKAKELFEKMENKKVAATEDENEVDDWDIYKEVIGGPSHGRILGLGGGYSTKDVYPSDDQDCNKRICLEREEEHEKLKEEVKDLKSVLYELKDLVQSMRENNSNTYARSRQSAPMDNVESCSDAHLEDE</sequence>
<accession>A0AAD4VAQ0</accession>
<dbReference type="GO" id="GO:0032196">
    <property type="term" value="P:transposition"/>
    <property type="evidence" value="ECO:0007669"/>
    <property type="project" value="InterPro"/>
</dbReference>
<feature type="compositionally biased region" description="Basic and acidic residues" evidence="2">
    <location>
        <begin position="47"/>
        <end position="67"/>
    </location>
</feature>
<feature type="region of interest" description="Disordered" evidence="2">
    <location>
        <begin position="261"/>
        <end position="282"/>
    </location>
</feature>
<feature type="compositionally biased region" description="Polar residues" evidence="2">
    <location>
        <begin position="422"/>
        <end position="437"/>
    </location>
</feature>
<dbReference type="PANTHER" id="PTHR33157">
    <property type="entry name" value="AUTONOMOUS TRANSPOSABLE ELEMENT EN-1 MOSAIC PROTEIN-RELATED"/>
    <property type="match status" value="1"/>
</dbReference>
<feature type="region of interest" description="Disordered" evidence="2">
    <location>
        <begin position="1"/>
        <end position="138"/>
    </location>
</feature>
<comment type="caution">
    <text evidence="3">The sequence shown here is derived from an EMBL/GenBank/DDBJ whole genome shotgun (WGS) entry which is preliminary data.</text>
</comment>
<reference evidence="3 4" key="1">
    <citation type="journal article" date="2022" name="G3 (Bethesda)">
        <title>Whole-genome sequence and methylome profiling of the almond [Prunus dulcis (Mill.) D.A. Webb] cultivar 'Nonpareil'.</title>
        <authorList>
            <person name="D'Amico-Willman K.M."/>
            <person name="Ouma W.Z."/>
            <person name="Meulia T."/>
            <person name="Sideli G.M."/>
            <person name="Gradziel T.M."/>
            <person name="Fresnedo-Ramirez J."/>
        </authorList>
    </citation>
    <scope>NUCLEOTIDE SEQUENCE [LARGE SCALE GENOMIC DNA]</scope>
    <source>
        <strain evidence="3">Clone GOH B32 T37-40</strain>
    </source>
</reference>
<dbReference type="Pfam" id="PF03004">
    <property type="entry name" value="Transposase_24"/>
    <property type="match status" value="1"/>
</dbReference>
<organism evidence="3 4">
    <name type="scientific">Prunus dulcis</name>
    <name type="common">Almond</name>
    <name type="synonym">Amygdalus dulcis</name>
    <dbReference type="NCBI Taxonomy" id="3755"/>
    <lineage>
        <taxon>Eukaryota</taxon>
        <taxon>Viridiplantae</taxon>
        <taxon>Streptophyta</taxon>
        <taxon>Embryophyta</taxon>
        <taxon>Tracheophyta</taxon>
        <taxon>Spermatophyta</taxon>
        <taxon>Magnoliopsida</taxon>
        <taxon>eudicotyledons</taxon>
        <taxon>Gunneridae</taxon>
        <taxon>Pentapetalae</taxon>
        <taxon>rosids</taxon>
        <taxon>fabids</taxon>
        <taxon>Rosales</taxon>
        <taxon>Rosaceae</taxon>
        <taxon>Amygdaloideae</taxon>
        <taxon>Amygdaleae</taxon>
        <taxon>Prunus</taxon>
    </lineage>
</organism>
<proteinExistence type="predicted"/>
<feature type="compositionally biased region" description="Basic and acidic residues" evidence="2">
    <location>
        <begin position="8"/>
        <end position="18"/>
    </location>
</feature>
<keyword evidence="1" id="KW-0175">Coiled coil</keyword>
<evidence type="ECO:0000256" key="1">
    <source>
        <dbReference type="SAM" id="Coils"/>
    </source>
</evidence>
<feature type="coiled-coil region" evidence="1">
    <location>
        <begin position="390"/>
        <end position="417"/>
    </location>
</feature>
<dbReference type="EMBL" id="JAJFAZ020000006">
    <property type="protein sequence ID" value="KAI5321560.1"/>
    <property type="molecule type" value="Genomic_DNA"/>
</dbReference>
<name>A0AAD4VAQ0_PRUDU</name>
<dbReference type="AlphaFoldDB" id="A0AAD4VAQ0"/>
<dbReference type="PANTHER" id="PTHR33157:SF12">
    <property type="entry name" value="TRANSPOSASE TNP1_EN_SPM-LIKE DOMAIN-CONTAINING PROTEIN"/>
    <property type="match status" value="1"/>
</dbReference>
<feature type="compositionally biased region" description="Polar residues" evidence="2">
    <location>
        <begin position="75"/>
        <end position="89"/>
    </location>
</feature>
<dbReference type="InterPro" id="IPR004252">
    <property type="entry name" value="Probable_transposase_24"/>
</dbReference>
<evidence type="ECO:0000313" key="4">
    <source>
        <dbReference type="Proteomes" id="UP001054821"/>
    </source>
</evidence>
<keyword evidence="4" id="KW-1185">Reference proteome</keyword>
<evidence type="ECO:0008006" key="5">
    <source>
        <dbReference type="Google" id="ProtNLM"/>
    </source>
</evidence>
<evidence type="ECO:0000256" key="2">
    <source>
        <dbReference type="SAM" id="MobiDB-lite"/>
    </source>
</evidence>
<evidence type="ECO:0000313" key="3">
    <source>
        <dbReference type="EMBL" id="KAI5321560.1"/>
    </source>
</evidence>